<evidence type="ECO:0000256" key="5">
    <source>
        <dbReference type="SAM" id="MobiDB-lite"/>
    </source>
</evidence>
<dbReference type="InterPro" id="IPR001841">
    <property type="entry name" value="Znf_RING"/>
</dbReference>
<keyword evidence="1" id="KW-0479">Metal-binding</keyword>
<gene>
    <name evidence="7" type="ORF">R3I93_005623</name>
</gene>
<evidence type="ECO:0000256" key="3">
    <source>
        <dbReference type="ARBA" id="ARBA00022833"/>
    </source>
</evidence>
<dbReference type="GO" id="GO:0008270">
    <property type="term" value="F:zinc ion binding"/>
    <property type="evidence" value="ECO:0007669"/>
    <property type="project" value="UniProtKB-KW"/>
</dbReference>
<evidence type="ECO:0000259" key="6">
    <source>
        <dbReference type="PROSITE" id="PS50089"/>
    </source>
</evidence>
<feature type="domain" description="RING-type" evidence="6">
    <location>
        <begin position="82"/>
        <end position="125"/>
    </location>
</feature>
<dbReference type="SMART" id="SM00184">
    <property type="entry name" value="RING"/>
    <property type="match status" value="1"/>
</dbReference>
<evidence type="ECO:0000313" key="8">
    <source>
        <dbReference type="Proteomes" id="UP001364617"/>
    </source>
</evidence>
<dbReference type="InterPro" id="IPR013083">
    <property type="entry name" value="Znf_RING/FYVE/PHD"/>
</dbReference>
<keyword evidence="2 4" id="KW-0863">Zinc-finger</keyword>
<evidence type="ECO:0000256" key="4">
    <source>
        <dbReference type="PROSITE-ProRule" id="PRU00175"/>
    </source>
</evidence>
<organism evidence="7 8">
    <name type="scientific">Phoxinus phoxinus</name>
    <name type="common">Eurasian minnow</name>
    <dbReference type="NCBI Taxonomy" id="58324"/>
    <lineage>
        <taxon>Eukaryota</taxon>
        <taxon>Metazoa</taxon>
        <taxon>Chordata</taxon>
        <taxon>Craniata</taxon>
        <taxon>Vertebrata</taxon>
        <taxon>Euteleostomi</taxon>
        <taxon>Actinopterygii</taxon>
        <taxon>Neopterygii</taxon>
        <taxon>Teleostei</taxon>
        <taxon>Ostariophysi</taxon>
        <taxon>Cypriniformes</taxon>
        <taxon>Leuciscidae</taxon>
        <taxon>Phoxininae</taxon>
        <taxon>Phoxinus</taxon>
    </lineage>
</organism>
<proteinExistence type="predicted"/>
<feature type="region of interest" description="Disordered" evidence="5">
    <location>
        <begin position="1"/>
        <end position="50"/>
    </location>
</feature>
<accession>A0AAN9D738</accession>
<dbReference type="InterPro" id="IPR017907">
    <property type="entry name" value="Znf_RING_CS"/>
</dbReference>
<dbReference type="InterPro" id="IPR051051">
    <property type="entry name" value="E3_ubiq-ligase_TRIM/RNF"/>
</dbReference>
<sequence length="154" mass="17220">MKSSKTLHLKLISKGQEDEDTASKMSLDEEIEVRGSAASPEPSCVSMKSNTSIVMPPKITDEAVTSDPSSQWDNLIQVQSRCGVCEQVLKDPVSITCGHTFCRQCISVFWDQSRLSEDFDCPQCRKRCTRPVLQTHRVMRGYSLSQVTTVTYVP</sequence>
<evidence type="ECO:0000313" key="7">
    <source>
        <dbReference type="EMBL" id="KAK7165612.1"/>
    </source>
</evidence>
<dbReference type="EMBL" id="JAYKXH010000006">
    <property type="protein sequence ID" value="KAK7165612.1"/>
    <property type="molecule type" value="Genomic_DNA"/>
</dbReference>
<protein>
    <recommendedName>
        <fullName evidence="6">RING-type domain-containing protein</fullName>
    </recommendedName>
</protein>
<keyword evidence="8" id="KW-1185">Reference proteome</keyword>
<comment type="caution">
    <text evidence="7">The sequence shown here is derived from an EMBL/GenBank/DDBJ whole genome shotgun (WGS) entry which is preliminary data.</text>
</comment>
<dbReference type="Gene3D" id="3.30.40.10">
    <property type="entry name" value="Zinc/RING finger domain, C3HC4 (zinc finger)"/>
    <property type="match status" value="1"/>
</dbReference>
<dbReference type="AlphaFoldDB" id="A0AAN9D738"/>
<name>A0AAN9D738_9TELE</name>
<dbReference type="Proteomes" id="UP001364617">
    <property type="component" value="Unassembled WGS sequence"/>
</dbReference>
<dbReference type="PROSITE" id="PS50089">
    <property type="entry name" value="ZF_RING_2"/>
    <property type="match status" value="1"/>
</dbReference>
<evidence type="ECO:0000256" key="1">
    <source>
        <dbReference type="ARBA" id="ARBA00022723"/>
    </source>
</evidence>
<dbReference type="SUPFAM" id="SSF57850">
    <property type="entry name" value="RING/U-box"/>
    <property type="match status" value="1"/>
</dbReference>
<keyword evidence="3" id="KW-0862">Zinc</keyword>
<evidence type="ECO:0000256" key="2">
    <source>
        <dbReference type="ARBA" id="ARBA00022771"/>
    </source>
</evidence>
<dbReference type="PANTHER" id="PTHR25465:SF75">
    <property type="entry name" value="E3 UBIQUITIN_ISG15 LIGASE TRIM25-RELATED"/>
    <property type="match status" value="1"/>
</dbReference>
<dbReference type="PANTHER" id="PTHR25465">
    <property type="entry name" value="B-BOX DOMAIN CONTAINING"/>
    <property type="match status" value="1"/>
</dbReference>
<reference evidence="7 8" key="1">
    <citation type="submission" date="2024-02" db="EMBL/GenBank/DDBJ databases">
        <title>Chromosome-level genome assembly of the Eurasian Minnow (Phoxinus phoxinus).</title>
        <authorList>
            <person name="Oriowo T.O."/>
            <person name="Martin S."/>
            <person name="Stange M."/>
            <person name="Chrysostomakis Y."/>
            <person name="Brown T."/>
            <person name="Winkler S."/>
            <person name="Kukowka S."/>
            <person name="Myers E.W."/>
            <person name="Bohne A."/>
        </authorList>
    </citation>
    <scope>NUCLEOTIDE SEQUENCE [LARGE SCALE GENOMIC DNA]</scope>
    <source>
        <strain evidence="7">ZFMK-TIS-60720</strain>
        <tissue evidence="7">Whole Organism</tissue>
    </source>
</reference>
<dbReference type="PROSITE" id="PS00518">
    <property type="entry name" value="ZF_RING_1"/>
    <property type="match status" value="1"/>
</dbReference>
<dbReference type="Pfam" id="PF15227">
    <property type="entry name" value="zf-C3HC4_4"/>
    <property type="match status" value="1"/>
</dbReference>